<dbReference type="Proteomes" id="UP001221757">
    <property type="component" value="Unassembled WGS sequence"/>
</dbReference>
<keyword evidence="3" id="KW-1185">Reference proteome</keyword>
<name>A0AAD7D623_MYCRO</name>
<dbReference type="PANTHER" id="PTHR28013">
    <property type="entry name" value="PROTEIN DCV1-RELATED"/>
    <property type="match status" value="1"/>
</dbReference>
<sequence>MTQPCCGGGRLCASHLRGRLYLILDRCPIPPSFLPAFSFFFIPPPIIMGCDKILGVASIAAAAILLALVAFDVPYFKSIYFLRIDLSGAAASTLAANQTTPYVDLGVLGFCTDLKNGLGLQCSPAKIGYSLSEASQYINVTGGGELPSILSTGVNVAAAALTKALVLHIVALGVALVAFVFALLALMGIPLIAECCADCFSGFAGATGFVVFIFDLAFFYIIKKRVNDVAGTSSAVMGNAIWLTLFAMILLFITPILFLIGRCCGCAGKVGKGVYKPLR</sequence>
<dbReference type="GO" id="GO:0035838">
    <property type="term" value="C:growing cell tip"/>
    <property type="evidence" value="ECO:0007669"/>
    <property type="project" value="TreeGrafter"/>
</dbReference>
<dbReference type="InterPro" id="IPR051380">
    <property type="entry name" value="pH-response_reg_palI/RIM9"/>
</dbReference>
<dbReference type="Pfam" id="PF06687">
    <property type="entry name" value="SUR7"/>
    <property type="match status" value="1"/>
</dbReference>
<reference evidence="2" key="1">
    <citation type="submission" date="2023-03" db="EMBL/GenBank/DDBJ databases">
        <title>Massive genome expansion in bonnet fungi (Mycena s.s.) driven by repeated elements and novel gene families across ecological guilds.</title>
        <authorList>
            <consortium name="Lawrence Berkeley National Laboratory"/>
            <person name="Harder C.B."/>
            <person name="Miyauchi S."/>
            <person name="Viragh M."/>
            <person name="Kuo A."/>
            <person name="Thoen E."/>
            <person name="Andreopoulos B."/>
            <person name="Lu D."/>
            <person name="Skrede I."/>
            <person name="Drula E."/>
            <person name="Henrissat B."/>
            <person name="Morin E."/>
            <person name="Kohler A."/>
            <person name="Barry K."/>
            <person name="LaButti K."/>
            <person name="Morin E."/>
            <person name="Salamov A."/>
            <person name="Lipzen A."/>
            <person name="Mereny Z."/>
            <person name="Hegedus B."/>
            <person name="Baldrian P."/>
            <person name="Stursova M."/>
            <person name="Weitz H."/>
            <person name="Taylor A."/>
            <person name="Grigoriev I.V."/>
            <person name="Nagy L.G."/>
            <person name="Martin F."/>
            <person name="Kauserud H."/>
        </authorList>
    </citation>
    <scope>NUCLEOTIDE SEQUENCE</scope>
    <source>
        <strain evidence="2">CBHHK067</strain>
    </source>
</reference>
<proteinExistence type="predicted"/>
<dbReference type="InterPro" id="IPR009571">
    <property type="entry name" value="SUR7/Rim9-like_fungi"/>
</dbReference>
<dbReference type="GO" id="GO:0005886">
    <property type="term" value="C:plasma membrane"/>
    <property type="evidence" value="ECO:0007669"/>
    <property type="project" value="InterPro"/>
</dbReference>
<dbReference type="AlphaFoldDB" id="A0AAD7D623"/>
<evidence type="ECO:0000313" key="2">
    <source>
        <dbReference type="EMBL" id="KAJ7680012.1"/>
    </source>
</evidence>
<keyword evidence="1" id="KW-1133">Transmembrane helix</keyword>
<feature type="transmembrane region" description="Helical" evidence="1">
    <location>
        <begin position="165"/>
        <end position="189"/>
    </location>
</feature>
<keyword evidence="1" id="KW-0812">Transmembrane</keyword>
<accession>A0AAD7D623</accession>
<feature type="non-terminal residue" evidence="2">
    <location>
        <position position="1"/>
    </location>
</feature>
<dbReference type="PANTHER" id="PTHR28013:SF4">
    <property type="entry name" value="MARVEL DOMAIN-CONTAINING PROTEIN"/>
    <property type="match status" value="1"/>
</dbReference>
<gene>
    <name evidence="2" type="ORF">B0H17DRAFT_1077120</name>
</gene>
<evidence type="ECO:0000313" key="3">
    <source>
        <dbReference type="Proteomes" id="UP001221757"/>
    </source>
</evidence>
<feature type="transmembrane region" description="Helical" evidence="1">
    <location>
        <begin position="53"/>
        <end position="73"/>
    </location>
</feature>
<dbReference type="GO" id="GO:0032153">
    <property type="term" value="C:cell division site"/>
    <property type="evidence" value="ECO:0007669"/>
    <property type="project" value="TreeGrafter"/>
</dbReference>
<feature type="transmembrane region" description="Helical" evidence="1">
    <location>
        <begin position="201"/>
        <end position="222"/>
    </location>
</feature>
<dbReference type="EMBL" id="JARKIE010000124">
    <property type="protein sequence ID" value="KAJ7680012.1"/>
    <property type="molecule type" value="Genomic_DNA"/>
</dbReference>
<comment type="caution">
    <text evidence="2">The sequence shown here is derived from an EMBL/GenBank/DDBJ whole genome shotgun (WGS) entry which is preliminary data.</text>
</comment>
<evidence type="ECO:0000256" key="1">
    <source>
        <dbReference type="SAM" id="Phobius"/>
    </source>
</evidence>
<protein>
    <submittedName>
        <fullName evidence="2">SUR7/PalI family-domain-containing protein</fullName>
    </submittedName>
</protein>
<feature type="transmembrane region" description="Helical" evidence="1">
    <location>
        <begin position="234"/>
        <end position="260"/>
    </location>
</feature>
<organism evidence="2 3">
    <name type="scientific">Mycena rosella</name>
    <name type="common">Pink bonnet</name>
    <name type="synonym">Agaricus rosellus</name>
    <dbReference type="NCBI Taxonomy" id="1033263"/>
    <lineage>
        <taxon>Eukaryota</taxon>
        <taxon>Fungi</taxon>
        <taxon>Dikarya</taxon>
        <taxon>Basidiomycota</taxon>
        <taxon>Agaricomycotina</taxon>
        <taxon>Agaricomycetes</taxon>
        <taxon>Agaricomycetidae</taxon>
        <taxon>Agaricales</taxon>
        <taxon>Marasmiineae</taxon>
        <taxon>Mycenaceae</taxon>
        <taxon>Mycena</taxon>
    </lineage>
</organism>
<keyword evidence="1" id="KW-0472">Membrane</keyword>